<feature type="domain" description="ABM" evidence="1">
    <location>
        <begin position="10"/>
        <end position="81"/>
    </location>
</feature>
<gene>
    <name evidence="2" type="ORF">GCM10010420_00110</name>
</gene>
<evidence type="ECO:0000313" key="2">
    <source>
        <dbReference type="EMBL" id="GAA2382257.1"/>
    </source>
</evidence>
<dbReference type="InterPro" id="IPR007138">
    <property type="entry name" value="ABM_dom"/>
</dbReference>
<comment type="caution">
    <text evidence="2">The sequence shown here is derived from an EMBL/GenBank/DDBJ whole genome shotgun (WGS) entry which is preliminary data.</text>
</comment>
<dbReference type="RefSeq" id="WP_344628672.1">
    <property type="nucleotide sequence ID" value="NZ_BAAATJ010000001.1"/>
</dbReference>
<organism evidence="2 3">
    <name type="scientific">Streptomyces glaucosporus</name>
    <dbReference type="NCBI Taxonomy" id="284044"/>
    <lineage>
        <taxon>Bacteria</taxon>
        <taxon>Bacillati</taxon>
        <taxon>Actinomycetota</taxon>
        <taxon>Actinomycetes</taxon>
        <taxon>Kitasatosporales</taxon>
        <taxon>Streptomycetaceae</taxon>
        <taxon>Streptomyces</taxon>
    </lineage>
</organism>
<dbReference type="SUPFAM" id="SSF54909">
    <property type="entry name" value="Dimeric alpha+beta barrel"/>
    <property type="match status" value="2"/>
</dbReference>
<name>A0ABN3HJV3_9ACTN</name>
<sequence length="210" mass="23870">MPDRDLSGPLTIVNRFTVKGDPEDFEQEFRAHSQYLRRRKGFAYLVTVRLVEPPRTYVHVGHWRSLKGFIETAHTETFLDHVRTLEPMVDTEADQAVSVDRMLVGEALTGHENVVLLPCTVLGGCQEFEKNVQELSRYFAGTGGFGGFDLLRSTLRPQRYLGLAWWRDTSSCDRALTGRGHREALEALRRVARVGVERTRHIAYERGIAG</sequence>
<reference evidence="2 3" key="1">
    <citation type="journal article" date="2019" name="Int. J. Syst. Evol. Microbiol.">
        <title>The Global Catalogue of Microorganisms (GCM) 10K type strain sequencing project: providing services to taxonomists for standard genome sequencing and annotation.</title>
        <authorList>
            <consortium name="The Broad Institute Genomics Platform"/>
            <consortium name="The Broad Institute Genome Sequencing Center for Infectious Disease"/>
            <person name="Wu L."/>
            <person name="Ma J."/>
        </authorList>
    </citation>
    <scope>NUCLEOTIDE SEQUENCE [LARGE SCALE GENOMIC DNA]</scope>
    <source>
        <strain evidence="2 3">JCM 6921</strain>
    </source>
</reference>
<dbReference type="EMBL" id="BAAATJ010000001">
    <property type="protein sequence ID" value="GAA2382257.1"/>
    <property type="molecule type" value="Genomic_DNA"/>
</dbReference>
<feature type="domain" description="ABM" evidence="1">
    <location>
        <begin position="126"/>
        <end position="186"/>
    </location>
</feature>
<protein>
    <recommendedName>
        <fullName evidence="1">ABM domain-containing protein</fullName>
    </recommendedName>
</protein>
<keyword evidence="3" id="KW-1185">Reference proteome</keyword>
<accession>A0ABN3HJV3</accession>
<evidence type="ECO:0000313" key="3">
    <source>
        <dbReference type="Proteomes" id="UP001500058"/>
    </source>
</evidence>
<dbReference type="Proteomes" id="UP001500058">
    <property type="component" value="Unassembled WGS sequence"/>
</dbReference>
<evidence type="ECO:0000259" key="1">
    <source>
        <dbReference type="Pfam" id="PF03992"/>
    </source>
</evidence>
<dbReference type="InterPro" id="IPR011008">
    <property type="entry name" value="Dimeric_a/b-barrel"/>
</dbReference>
<dbReference type="Gene3D" id="3.30.70.100">
    <property type="match status" value="2"/>
</dbReference>
<dbReference type="Pfam" id="PF03992">
    <property type="entry name" value="ABM"/>
    <property type="match status" value="2"/>
</dbReference>
<proteinExistence type="predicted"/>